<proteinExistence type="predicted"/>
<evidence type="ECO:0000259" key="3">
    <source>
        <dbReference type="Pfam" id="PF06439"/>
    </source>
</evidence>
<dbReference type="RefSeq" id="WP_346819537.1">
    <property type="nucleotide sequence ID" value="NZ_JBDKWZ010000001.1"/>
</dbReference>
<feature type="region of interest" description="Disordered" evidence="1">
    <location>
        <begin position="24"/>
        <end position="47"/>
    </location>
</feature>
<evidence type="ECO:0000313" key="4">
    <source>
        <dbReference type="EMBL" id="MEN7546755.1"/>
    </source>
</evidence>
<gene>
    <name evidence="4" type="ORF">AAG747_02470</name>
</gene>
<sequence length="256" mass="28591">MKKVHSIAFVSLLGLCMACGNTTQQAEDSDSITKETTDTETSESKTISHNQLLEEEKAEGWKLLFDGQTTQGWHSYLQEGVVGWEVKEGVISTEGGSGDLATDEEFENFELSIEWAISPQGNSGIFYMVQESEENKTPYMTGPEYQLIDDEGYPTVLEEAQKSGANYALHAPESIVSKAPGEFNHTRIIVNNGHVQHWLNGQKVVEYELGSEDWTQRKEASKFKEMTGYATATKGRIALQDHGDKVEFRNIKIKTL</sequence>
<feature type="domain" description="3-keto-alpha-glucoside-1,2-lyase/3-keto-2-hydroxy-glucal hydratase" evidence="3">
    <location>
        <begin position="60"/>
        <end position="254"/>
    </location>
</feature>
<dbReference type="Pfam" id="PF06439">
    <property type="entry name" value="3keto-disac_hyd"/>
    <property type="match status" value="1"/>
</dbReference>
<dbReference type="AlphaFoldDB" id="A0AAW9S4T4"/>
<reference evidence="4 5" key="1">
    <citation type="submission" date="2024-04" db="EMBL/GenBank/DDBJ databases">
        <title>Novel genus in family Flammeovirgaceae.</title>
        <authorList>
            <person name="Nguyen T.H."/>
            <person name="Vuong T.Q."/>
            <person name="Le H."/>
            <person name="Kim S.-G."/>
        </authorList>
    </citation>
    <scope>NUCLEOTIDE SEQUENCE [LARGE SCALE GENOMIC DNA]</scope>
    <source>
        <strain evidence="4 5">JCM 23209</strain>
    </source>
</reference>
<dbReference type="Proteomes" id="UP001403385">
    <property type="component" value="Unassembled WGS sequence"/>
</dbReference>
<organism evidence="4 5">
    <name type="scientific">Rapidithrix thailandica</name>
    <dbReference type="NCBI Taxonomy" id="413964"/>
    <lineage>
        <taxon>Bacteria</taxon>
        <taxon>Pseudomonadati</taxon>
        <taxon>Bacteroidota</taxon>
        <taxon>Cytophagia</taxon>
        <taxon>Cytophagales</taxon>
        <taxon>Flammeovirgaceae</taxon>
        <taxon>Rapidithrix</taxon>
    </lineage>
</organism>
<evidence type="ECO:0000256" key="1">
    <source>
        <dbReference type="SAM" id="MobiDB-lite"/>
    </source>
</evidence>
<dbReference type="InterPro" id="IPR010496">
    <property type="entry name" value="AL/BT2_dom"/>
</dbReference>
<comment type="caution">
    <text evidence="4">The sequence shown here is derived from an EMBL/GenBank/DDBJ whole genome shotgun (WGS) entry which is preliminary data.</text>
</comment>
<accession>A0AAW9S4T4</accession>
<protein>
    <submittedName>
        <fullName evidence="4">DUF1080 domain-containing protein</fullName>
    </submittedName>
</protein>
<name>A0AAW9S4T4_9BACT</name>
<feature type="signal peptide" evidence="2">
    <location>
        <begin position="1"/>
        <end position="26"/>
    </location>
</feature>
<evidence type="ECO:0000256" key="2">
    <source>
        <dbReference type="SAM" id="SignalP"/>
    </source>
</evidence>
<dbReference type="EMBL" id="JBDKWZ010000001">
    <property type="protein sequence ID" value="MEN7546755.1"/>
    <property type="molecule type" value="Genomic_DNA"/>
</dbReference>
<feature type="chain" id="PRO_5043387465" evidence="2">
    <location>
        <begin position="27"/>
        <end position="256"/>
    </location>
</feature>
<dbReference type="GO" id="GO:0016787">
    <property type="term" value="F:hydrolase activity"/>
    <property type="evidence" value="ECO:0007669"/>
    <property type="project" value="InterPro"/>
</dbReference>
<dbReference type="Gene3D" id="2.60.120.560">
    <property type="entry name" value="Exo-inulinase, domain 1"/>
    <property type="match status" value="1"/>
</dbReference>
<evidence type="ECO:0000313" key="5">
    <source>
        <dbReference type="Proteomes" id="UP001403385"/>
    </source>
</evidence>
<keyword evidence="2" id="KW-0732">Signal</keyword>
<keyword evidence="5" id="KW-1185">Reference proteome</keyword>